<dbReference type="KEGG" id="cmp:Cha6605_0961"/>
<name>K9UAS1_CHAP6</name>
<dbReference type="Proteomes" id="UP000010366">
    <property type="component" value="Chromosome"/>
</dbReference>
<protein>
    <submittedName>
        <fullName evidence="1">Uncharacterized protein</fullName>
    </submittedName>
</protein>
<dbReference type="HOGENOM" id="CLU_3249085_0_0_3"/>
<gene>
    <name evidence="1" type="ORF">Cha6605_0961</name>
</gene>
<dbReference type="EMBL" id="CP003600">
    <property type="protein sequence ID" value="AFY92212.1"/>
    <property type="molecule type" value="Genomic_DNA"/>
</dbReference>
<evidence type="ECO:0000313" key="2">
    <source>
        <dbReference type="Proteomes" id="UP000010366"/>
    </source>
</evidence>
<dbReference type="AlphaFoldDB" id="K9UAS1"/>
<evidence type="ECO:0000313" key="1">
    <source>
        <dbReference type="EMBL" id="AFY92212.1"/>
    </source>
</evidence>
<reference evidence="1 2" key="1">
    <citation type="submission" date="2012-05" db="EMBL/GenBank/DDBJ databases">
        <title>Finished chromosome of genome of Chamaesiphon sp. PCC 6605.</title>
        <authorList>
            <consortium name="US DOE Joint Genome Institute"/>
            <person name="Gugger M."/>
            <person name="Coursin T."/>
            <person name="Rippka R."/>
            <person name="Tandeau De Marsac N."/>
            <person name="Huntemann M."/>
            <person name="Wei C.-L."/>
            <person name="Han J."/>
            <person name="Detter J.C."/>
            <person name="Han C."/>
            <person name="Tapia R."/>
            <person name="Chen A."/>
            <person name="Kyrpides N."/>
            <person name="Mavromatis K."/>
            <person name="Markowitz V."/>
            <person name="Szeto E."/>
            <person name="Ivanova N."/>
            <person name="Pagani I."/>
            <person name="Pati A."/>
            <person name="Goodwin L."/>
            <person name="Nordberg H.P."/>
            <person name="Cantor M.N."/>
            <person name="Hua S.X."/>
            <person name="Woyke T."/>
            <person name="Kerfeld C.A."/>
        </authorList>
    </citation>
    <scope>NUCLEOTIDE SEQUENCE [LARGE SCALE GENOMIC DNA]</scope>
    <source>
        <strain evidence="2">ATCC 27169 / PCC 6605</strain>
    </source>
</reference>
<keyword evidence="2" id="KW-1185">Reference proteome</keyword>
<accession>K9UAS1</accession>
<organism evidence="1 2">
    <name type="scientific">Chamaesiphon minutus (strain ATCC 27169 / PCC 6605)</name>
    <dbReference type="NCBI Taxonomy" id="1173020"/>
    <lineage>
        <taxon>Bacteria</taxon>
        <taxon>Bacillati</taxon>
        <taxon>Cyanobacteriota</taxon>
        <taxon>Cyanophyceae</taxon>
        <taxon>Gomontiellales</taxon>
        <taxon>Chamaesiphonaceae</taxon>
        <taxon>Chamaesiphon</taxon>
    </lineage>
</organism>
<sequence>MPSQSCQIFLVDAPWSIQTTMFKKKGAAIDVIPWESTDHAQI</sequence>
<proteinExistence type="predicted"/>
<dbReference type="RefSeq" id="WP_015158404.1">
    <property type="nucleotide sequence ID" value="NC_019697.1"/>
</dbReference>